<proteinExistence type="predicted"/>
<dbReference type="SUPFAM" id="SSF64182">
    <property type="entry name" value="DHH phosphoesterases"/>
    <property type="match status" value="1"/>
</dbReference>
<keyword evidence="3" id="KW-1185">Reference proteome</keyword>
<organism evidence="2 3">
    <name type="scientific">Fictibacillus enclensis</name>
    <dbReference type="NCBI Taxonomy" id="1017270"/>
    <lineage>
        <taxon>Bacteria</taxon>
        <taxon>Bacillati</taxon>
        <taxon>Bacillota</taxon>
        <taxon>Bacilli</taxon>
        <taxon>Bacillales</taxon>
        <taxon>Fictibacillaceae</taxon>
        <taxon>Fictibacillus</taxon>
    </lineage>
</organism>
<feature type="domain" description="Oligoribonuclease NrnB C-terminal" evidence="1">
    <location>
        <begin position="331"/>
        <end position="398"/>
    </location>
</feature>
<dbReference type="InterPro" id="IPR058608">
    <property type="entry name" value="NrnB_C"/>
</dbReference>
<gene>
    <name evidence="2" type="ORF">AS030_03740</name>
</gene>
<dbReference type="OrthoDB" id="2035301at2"/>
<protein>
    <recommendedName>
        <fullName evidence="1">Oligoribonuclease NrnB C-terminal domain-containing protein</fullName>
    </recommendedName>
</protein>
<dbReference type="InterPro" id="IPR052968">
    <property type="entry name" value="Nucleotide_metab_enz"/>
</dbReference>
<sequence length="422" mass="49133">MKLFSHNDLDGKSCGIVAMLAIGEENVETFYCSHENINRRVANYIQLEQHKNTPVYITDIAVNDEVARQLEEEFEDGREIQLIDHHVTADHFNGYEWGFVEAKKEDGKLTSATSLLYEHFIEKGLLKDGGALKEFVELVRQYDTWEWFENENEDAKRLNDLFFLLPQGQFEKDMIERLKTEEHFRFSQTEETILQLEEDSRKAYIKKKQRQMAETWDSVYETGSEPYRIGIVHAESHHSELGNELNRENPHLDLIVILNIGGKRAGFRTIYDHVDVSKYAAQFGGGGHPKASGCTLTPEGFQRFVLPAFEIPPRRPDAHDNEQNVKENEKGTIFINHKKESTIVFRDSDQQWKLIHHHQPASETFSDFQSAENYVKRQYSSWLLNDDKAVEYLSNRLHVPFEETSANYSEMLDRFRSHLNKA</sequence>
<accession>A0A0V8JBV7</accession>
<name>A0A0V8JBV7_9BACL</name>
<evidence type="ECO:0000259" key="1">
    <source>
        <dbReference type="Pfam" id="PF26386"/>
    </source>
</evidence>
<evidence type="ECO:0000313" key="2">
    <source>
        <dbReference type="EMBL" id="KSU84658.1"/>
    </source>
</evidence>
<reference evidence="2 3" key="1">
    <citation type="journal article" date="2014" name="Antonie Van Leeuwenhoek">
        <title>Fictibacillus enclensis sp. nov., isolated from marine sediment.</title>
        <authorList>
            <person name="Dastager S.G."/>
            <person name="Mawlankar R."/>
            <person name="Srinivasan K."/>
            <person name="Tang S.K."/>
            <person name="Lee J.C."/>
            <person name="Ramana V.V."/>
            <person name="Shouche Y.S."/>
        </authorList>
    </citation>
    <scope>NUCLEOTIDE SEQUENCE [LARGE SCALE GENOMIC DNA]</scope>
    <source>
        <strain evidence="2 3">NIO-1003</strain>
    </source>
</reference>
<dbReference type="EMBL" id="LNQN01000001">
    <property type="protein sequence ID" value="KSU84658.1"/>
    <property type="molecule type" value="Genomic_DNA"/>
</dbReference>
<dbReference type="AlphaFoldDB" id="A0A0V8JBV7"/>
<comment type="caution">
    <text evidence="2">The sequence shown here is derived from an EMBL/GenBank/DDBJ whole genome shotgun (WGS) entry which is preliminary data.</text>
</comment>
<dbReference type="Gene3D" id="3.10.310.30">
    <property type="match status" value="1"/>
</dbReference>
<dbReference type="PANTHER" id="PTHR42146">
    <property type="entry name" value="3',5'-CYCLIC-NUCLEOTIDE PHOSPHODIESTERASE"/>
    <property type="match status" value="1"/>
</dbReference>
<dbReference type="RefSeq" id="WP_061968544.1">
    <property type="nucleotide sequence ID" value="NZ_FMAV01000001.1"/>
</dbReference>
<dbReference type="Proteomes" id="UP000054099">
    <property type="component" value="Unassembled WGS sequence"/>
</dbReference>
<dbReference type="Pfam" id="PF26386">
    <property type="entry name" value="NrnB_C"/>
    <property type="match status" value="1"/>
</dbReference>
<evidence type="ECO:0000313" key="3">
    <source>
        <dbReference type="Proteomes" id="UP000054099"/>
    </source>
</evidence>
<dbReference type="PANTHER" id="PTHR42146:SF1">
    <property type="entry name" value="OLIGORIBONUCLEASE NRNB"/>
    <property type="match status" value="1"/>
</dbReference>
<dbReference type="InterPro" id="IPR038763">
    <property type="entry name" value="DHH_sf"/>
</dbReference>